<feature type="region of interest" description="Disordered" evidence="1">
    <location>
        <begin position="41"/>
        <end position="118"/>
    </location>
</feature>
<dbReference type="AlphaFoldDB" id="A0AAE2C221"/>
<dbReference type="EMBL" id="JACGWL010000003">
    <property type="protein sequence ID" value="KAK4406146.1"/>
    <property type="molecule type" value="Genomic_DNA"/>
</dbReference>
<gene>
    <name evidence="2" type="ORF">Sango_0621100</name>
</gene>
<reference evidence="2" key="2">
    <citation type="journal article" date="2024" name="Plant">
        <title>Genomic evolution and insights into agronomic trait innovations of Sesamum species.</title>
        <authorList>
            <person name="Miao H."/>
            <person name="Wang L."/>
            <person name="Qu L."/>
            <person name="Liu H."/>
            <person name="Sun Y."/>
            <person name="Le M."/>
            <person name="Wang Q."/>
            <person name="Wei S."/>
            <person name="Zheng Y."/>
            <person name="Lin W."/>
            <person name="Duan Y."/>
            <person name="Cao H."/>
            <person name="Xiong S."/>
            <person name="Wang X."/>
            <person name="Wei L."/>
            <person name="Li C."/>
            <person name="Ma Q."/>
            <person name="Ju M."/>
            <person name="Zhao R."/>
            <person name="Li G."/>
            <person name="Mu C."/>
            <person name="Tian Q."/>
            <person name="Mei H."/>
            <person name="Zhang T."/>
            <person name="Gao T."/>
            <person name="Zhang H."/>
        </authorList>
    </citation>
    <scope>NUCLEOTIDE SEQUENCE</scope>
    <source>
        <strain evidence="2">K16</strain>
    </source>
</reference>
<dbReference type="Proteomes" id="UP001289374">
    <property type="component" value="Unassembled WGS sequence"/>
</dbReference>
<keyword evidence="2" id="KW-0346">Stress response</keyword>
<accession>A0AAE2C221</accession>
<feature type="compositionally biased region" description="Basic and acidic residues" evidence="1">
    <location>
        <begin position="85"/>
        <end position="118"/>
    </location>
</feature>
<name>A0AAE2C221_9LAMI</name>
<sequence>MSLIPCFFGTRRSNVFDPLSLDIWDPFERCPFLNTVANLPSSARNHRLRRRSRGLEGDAGGPRVQGGRSWAEERGSEGGGRGRKSFADKRGEKPGVTGGEEREMAPRGEEQREVPPPV</sequence>
<evidence type="ECO:0000313" key="2">
    <source>
        <dbReference type="EMBL" id="KAK4406146.1"/>
    </source>
</evidence>
<reference evidence="2" key="1">
    <citation type="submission" date="2020-06" db="EMBL/GenBank/DDBJ databases">
        <authorList>
            <person name="Li T."/>
            <person name="Hu X."/>
            <person name="Zhang T."/>
            <person name="Song X."/>
            <person name="Zhang H."/>
            <person name="Dai N."/>
            <person name="Sheng W."/>
            <person name="Hou X."/>
            <person name="Wei L."/>
        </authorList>
    </citation>
    <scope>NUCLEOTIDE SEQUENCE</scope>
    <source>
        <strain evidence="2">K16</strain>
        <tissue evidence="2">Leaf</tissue>
    </source>
</reference>
<evidence type="ECO:0000256" key="1">
    <source>
        <dbReference type="SAM" id="MobiDB-lite"/>
    </source>
</evidence>
<evidence type="ECO:0000313" key="3">
    <source>
        <dbReference type="Proteomes" id="UP001289374"/>
    </source>
</evidence>
<comment type="caution">
    <text evidence="2">The sequence shown here is derived from an EMBL/GenBank/DDBJ whole genome shotgun (WGS) entry which is preliminary data.</text>
</comment>
<keyword evidence="3" id="KW-1185">Reference proteome</keyword>
<proteinExistence type="predicted"/>
<organism evidence="2 3">
    <name type="scientific">Sesamum angolense</name>
    <dbReference type="NCBI Taxonomy" id="2727404"/>
    <lineage>
        <taxon>Eukaryota</taxon>
        <taxon>Viridiplantae</taxon>
        <taxon>Streptophyta</taxon>
        <taxon>Embryophyta</taxon>
        <taxon>Tracheophyta</taxon>
        <taxon>Spermatophyta</taxon>
        <taxon>Magnoliopsida</taxon>
        <taxon>eudicotyledons</taxon>
        <taxon>Gunneridae</taxon>
        <taxon>Pentapetalae</taxon>
        <taxon>asterids</taxon>
        <taxon>lamiids</taxon>
        <taxon>Lamiales</taxon>
        <taxon>Pedaliaceae</taxon>
        <taxon>Sesamum</taxon>
    </lineage>
</organism>
<protein>
    <submittedName>
        <fullName evidence="2">Class I heat shock protein</fullName>
    </submittedName>
</protein>